<dbReference type="InterPro" id="IPR003661">
    <property type="entry name" value="HisK_dim/P_dom"/>
</dbReference>
<dbReference type="Gene3D" id="3.30.565.10">
    <property type="entry name" value="Histidine kinase-like ATPase, C-terminal domain"/>
    <property type="match status" value="1"/>
</dbReference>
<feature type="domain" description="PAS" evidence="16">
    <location>
        <begin position="17"/>
        <end position="85"/>
    </location>
</feature>
<keyword evidence="7 17" id="KW-0067">ATP-binding</keyword>
<dbReference type="SUPFAM" id="SSF55874">
    <property type="entry name" value="ATPase domain of HSP90 chaperone/DNA topoisomerase II/histidine kinase"/>
    <property type="match status" value="1"/>
</dbReference>
<keyword evidence="9" id="KW-0535">Nitrogen fixation</keyword>
<dbReference type="CDD" id="cd00082">
    <property type="entry name" value="HisKA"/>
    <property type="match status" value="1"/>
</dbReference>
<dbReference type="EC" id="2.7.13.3" evidence="2"/>
<name>A0AAW9R981_9GAMM</name>
<dbReference type="Gene3D" id="1.10.287.130">
    <property type="match status" value="1"/>
</dbReference>
<evidence type="ECO:0000256" key="7">
    <source>
        <dbReference type="ARBA" id="ARBA00022840"/>
    </source>
</evidence>
<evidence type="ECO:0000256" key="11">
    <source>
        <dbReference type="ARBA" id="ARBA00039567"/>
    </source>
</evidence>
<dbReference type="InterPro" id="IPR035965">
    <property type="entry name" value="PAS-like_dom_sf"/>
</dbReference>
<sequence length="365" mass="39427">MVRGAALSAPGTPLPAELLDRIDSAIVQLDRDGRVVFMNAAAEQCMAAGRDRALGRVLGEVAFLPPELRDALDEAATADAVLRLHEISLAGGQYDCTIKSDADGGRLLELHDLEWENRRIRLQQRELQTGLLELLSRNLGHEIRNPLGGIRGAAQMLAAELESPEMSQLARLVMRESDRIEELLQSFGQPRLGREPFDLYRVLDEAIDLLDAEFGGDLGCERDYDPSIPPILGDGAAVRQVFLNLLRNAREAGATSILLRTRIEHGGVLLQTTAASLLRVDVMDNGEGVPESLRNLLFLPMVTGKRAGTGLGLALSQQIAASHGGMISYEPRAAGKRGSRFSVHLPLDRGAAASDGNGREERGPA</sequence>
<evidence type="ECO:0000259" key="15">
    <source>
        <dbReference type="PROSITE" id="PS50109"/>
    </source>
</evidence>
<dbReference type="PROSITE" id="PS50109">
    <property type="entry name" value="HIS_KIN"/>
    <property type="match status" value="1"/>
</dbReference>
<dbReference type="InterPro" id="IPR036890">
    <property type="entry name" value="HATPase_C_sf"/>
</dbReference>
<evidence type="ECO:0000256" key="3">
    <source>
        <dbReference type="ARBA" id="ARBA00022553"/>
    </source>
</evidence>
<dbReference type="Proteomes" id="UP001359886">
    <property type="component" value="Unassembled WGS sequence"/>
</dbReference>
<reference evidence="17 18" key="1">
    <citation type="submission" date="2024-02" db="EMBL/GenBank/DDBJ databases">
        <title>A novel Wenzhouxiangellaceae bacterium, isolated from coastal sediments.</title>
        <authorList>
            <person name="Du Z.-J."/>
            <person name="Ye Y.-Q."/>
            <person name="Zhang X.-Y."/>
        </authorList>
    </citation>
    <scope>NUCLEOTIDE SEQUENCE [LARGE SCALE GENOMIC DNA]</scope>
    <source>
        <strain evidence="17 18">CH-27</strain>
    </source>
</reference>
<evidence type="ECO:0000256" key="13">
    <source>
        <dbReference type="ARBA" id="ARBA00043094"/>
    </source>
</evidence>
<gene>
    <name evidence="17" type="ORF">V3330_18195</name>
</gene>
<feature type="domain" description="Histidine kinase" evidence="15">
    <location>
        <begin position="138"/>
        <end position="349"/>
    </location>
</feature>
<dbReference type="PANTHER" id="PTHR43065">
    <property type="entry name" value="SENSOR HISTIDINE KINASE"/>
    <property type="match status" value="1"/>
</dbReference>
<dbReference type="SMART" id="SM00387">
    <property type="entry name" value="HATPase_c"/>
    <property type="match status" value="1"/>
</dbReference>
<dbReference type="GO" id="GO:0005524">
    <property type="term" value="F:ATP binding"/>
    <property type="evidence" value="ECO:0007669"/>
    <property type="project" value="UniProtKB-KW"/>
</dbReference>
<evidence type="ECO:0000256" key="2">
    <source>
        <dbReference type="ARBA" id="ARBA00012438"/>
    </source>
</evidence>
<comment type="catalytic activity">
    <reaction evidence="1">
        <text>ATP + protein L-histidine = ADP + protein N-phospho-L-histidine.</text>
        <dbReference type="EC" id="2.7.13.3"/>
    </reaction>
</comment>
<comment type="caution">
    <text evidence="17">The sequence shown here is derived from an EMBL/GenBank/DDBJ whole genome shotgun (WGS) entry which is preliminary data.</text>
</comment>
<dbReference type="SUPFAM" id="SSF47384">
    <property type="entry name" value="Homodimeric domain of signal transducing histidine kinase"/>
    <property type="match status" value="1"/>
</dbReference>
<keyword evidence="18" id="KW-1185">Reference proteome</keyword>
<dbReference type="InterPro" id="IPR013656">
    <property type="entry name" value="PAS_4"/>
</dbReference>
<dbReference type="AlphaFoldDB" id="A0AAW9R981"/>
<evidence type="ECO:0000256" key="14">
    <source>
        <dbReference type="SAM" id="MobiDB-lite"/>
    </source>
</evidence>
<dbReference type="Pfam" id="PF08448">
    <property type="entry name" value="PAS_4"/>
    <property type="match status" value="1"/>
</dbReference>
<feature type="region of interest" description="Disordered" evidence="14">
    <location>
        <begin position="346"/>
        <end position="365"/>
    </location>
</feature>
<evidence type="ECO:0000256" key="8">
    <source>
        <dbReference type="ARBA" id="ARBA00023012"/>
    </source>
</evidence>
<dbReference type="SMART" id="SM00388">
    <property type="entry name" value="HisKA"/>
    <property type="match status" value="1"/>
</dbReference>
<organism evidence="17 18">
    <name type="scientific">Elongatibacter sediminis</name>
    <dbReference type="NCBI Taxonomy" id="3119006"/>
    <lineage>
        <taxon>Bacteria</taxon>
        <taxon>Pseudomonadati</taxon>
        <taxon>Pseudomonadota</taxon>
        <taxon>Gammaproteobacteria</taxon>
        <taxon>Chromatiales</taxon>
        <taxon>Wenzhouxiangellaceae</taxon>
        <taxon>Elongatibacter</taxon>
    </lineage>
</organism>
<dbReference type="InterPro" id="IPR000014">
    <property type="entry name" value="PAS"/>
</dbReference>
<evidence type="ECO:0000256" key="9">
    <source>
        <dbReference type="ARBA" id="ARBA00023231"/>
    </source>
</evidence>
<keyword evidence="4" id="KW-0808">Transferase</keyword>
<evidence type="ECO:0000313" key="17">
    <source>
        <dbReference type="EMBL" id="MEJ8569564.1"/>
    </source>
</evidence>
<accession>A0AAW9R981</accession>
<keyword evidence="3" id="KW-0597">Phosphoprotein</keyword>
<evidence type="ECO:0000256" key="12">
    <source>
        <dbReference type="ARBA" id="ARBA00042313"/>
    </source>
</evidence>
<dbReference type="PANTHER" id="PTHR43065:SF16">
    <property type="entry name" value="SENSORY HISTIDINE KINASE_PHOSPHATASE NTRB"/>
    <property type="match status" value="1"/>
</dbReference>
<evidence type="ECO:0000256" key="10">
    <source>
        <dbReference type="ARBA" id="ARBA00037696"/>
    </source>
</evidence>
<dbReference type="SUPFAM" id="SSF55785">
    <property type="entry name" value="PYP-like sensor domain (PAS domain)"/>
    <property type="match status" value="1"/>
</dbReference>
<comment type="function">
    <text evidence="10">Member of the two-component regulatory system NtrB/NtrC, which controls expression of the nitrogen-regulated (ntr) genes in response to nitrogen limitation. Under conditions of nitrogen limitation, NtrB autophosphorylates and transfers the phosphoryl group to NtrC. In the presence of nitrogen, acts as a phosphatase that dephosphorylates and inactivates NtrC.</text>
</comment>
<dbReference type="Pfam" id="PF00512">
    <property type="entry name" value="HisKA"/>
    <property type="match status" value="1"/>
</dbReference>
<protein>
    <recommendedName>
        <fullName evidence="11">Sensory histidine kinase/phosphatase NtrB</fullName>
        <ecNumber evidence="2">2.7.13.3</ecNumber>
    </recommendedName>
    <alternativeName>
        <fullName evidence="12">Nitrogen regulation protein NR(II)</fullName>
    </alternativeName>
    <alternativeName>
        <fullName evidence="13">Nitrogen regulator II</fullName>
    </alternativeName>
</protein>
<keyword evidence="8" id="KW-0902">Two-component regulatory system</keyword>
<keyword evidence="6" id="KW-0418">Kinase</keyword>
<evidence type="ECO:0000256" key="4">
    <source>
        <dbReference type="ARBA" id="ARBA00022679"/>
    </source>
</evidence>
<dbReference type="Gene3D" id="3.30.450.20">
    <property type="entry name" value="PAS domain"/>
    <property type="match status" value="1"/>
</dbReference>
<proteinExistence type="predicted"/>
<dbReference type="InterPro" id="IPR036097">
    <property type="entry name" value="HisK_dim/P_sf"/>
</dbReference>
<evidence type="ECO:0000259" key="16">
    <source>
        <dbReference type="PROSITE" id="PS50112"/>
    </source>
</evidence>
<dbReference type="InterPro" id="IPR005467">
    <property type="entry name" value="His_kinase_dom"/>
</dbReference>
<dbReference type="InterPro" id="IPR003594">
    <property type="entry name" value="HATPase_dom"/>
</dbReference>
<dbReference type="PRINTS" id="PR00344">
    <property type="entry name" value="BCTRLSENSOR"/>
</dbReference>
<evidence type="ECO:0000256" key="1">
    <source>
        <dbReference type="ARBA" id="ARBA00000085"/>
    </source>
</evidence>
<dbReference type="Pfam" id="PF02518">
    <property type="entry name" value="HATPase_c"/>
    <property type="match status" value="1"/>
</dbReference>
<dbReference type="InterPro" id="IPR004358">
    <property type="entry name" value="Sig_transdc_His_kin-like_C"/>
</dbReference>
<dbReference type="PROSITE" id="PS50112">
    <property type="entry name" value="PAS"/>
    <property type="match status" value="1"/>
</dbReference>
<dbReference type="EMBL" id="JAZHOG010000015">
    <property type="protein sequence ID" value="MEJ8569564.1"/>
    <property type="molecule type" value="Genomic_DNA"/>
</dbReference>
<dbReference type="GO" id="GO:0000155">
    <property type="term" value="F:phosphorelay sensor kinase activity"/>
    <property type="evidence" value="ECO:0007669"/>
    <property type="project" value="InterPro"/>
</dbReference>
<evidence type="ECO:0000256" key="5">
    <source>
        <dbReference type="ARBA" id="ARBA00022741"/>
    </source>
</evidence>
<evidence type="ECO:0000313" key="18">
    <source>
        <dbReference type="Proteomes" id="UP001359886"/>
    </source>
</evidence>
<keyword evidence="5" id="KW-0547">Nucleotide-binding</keyword>
<evidence type="ECO:0000256" key="6">
    <source>
        <dbReference type="ARBA" id="ARBA00022777"/>
    </source>
</evidence>